<reference evidence="3" key="1">
    <citation type="submission" date="2016-10" db="EMBL/GenBank/DDBJ databases">
        <authorList>
            <person name="Varghese N."/>
            <person name="Submissions S."/>
        </authorList>
    </citation>
    <scope>NUCLEOTIDE SEQUENCE [LARGE SCALE GENOMIC DNA]</scope>
    <source>
        <strain evidence="3">CGMCC 1.6981</strain>
    </source>
</reference>
<organism evidence="2 3">
    <name type="scientific">Halomonas korlensis</name>
    <dbReference type="NCBI Taxonomy" id="463301"/>
    <lineage>
        <taxon>Bacteria</taxon>
        <taxon>Pseudomonadati</taxon>
        <taxon>Pseudomonadota</taxon>
        <taxon>Gammaproteobacteria</taxon>
        <taxon>Oceanospirillales</taxon>
        <taxon>Halomonadaceae</taxon>
        <taxon>Halomonas</taxon>
    </lineage>
</organism>
<dbReference type="EMBL" id="FPBP01000001">
    <property type="protein sequence ID" value="SFU32227.1"/>
    <property type="molecule type" value="Genomic_DNA"/>
</dbReference>
<dbReference type="STRING" id="463301.SAMN04487955_101292"/>
<proteinExistence type="predicted"/>
<feature type="transmembrane region" description="Helical" evidence="1">
    <location>
        <begin position="6"/>
        <end position="28"/>
    </location>
</feature>
<accession>A0A1I7F7S0</accession>
<protein>
    <submittedName>
        <fullName evidence="2">Uncharacterized protein</fullName>
    </submittedName>
</protein>
<keyword evidence="1" id="KW-0812">Transmembrane</keyword>
<keyword evidence="3" id="KW-1185">Reference proteome</keyword>
<dbReference type="AlphaFoldDB" id="A0A1I7F7S0"/>
<dbReference type="Proteomes" id="UP000198693">
    <property type="component" value="Unassembled WGS sequence"/>
</dbReference>
<sequence length="48" mass="5566">MIVFSVVAYYAVVLLVWLEFSANSYAWLPYQGKRMKNRAMTGFVALYP</sequence>
<keyword evidence="1" id="KW-1133">Transmembrane helix</keyword>
<evidence type="ECO:0000313" key="2">
    <source>
        <dbReference type="EMBL" id="SFU32227.1"/>
    </source>
</evidence>
<evidence type="ECO:0000313" key="3">
    <source>
        <dbReference type="Proteomes" id="UP000198693"/>
    </source>
</evidence>
<keyword evidence="1" id="KW-0472">Membrane</keyword>
<name>A0A1I7F7S0_9GAMM</name>
<evidence type="ECO:0000256" key="1">
    <source>
        <dbReference type="SAM" id="Phobius"/>
    </source>
</evidence>
<gene>
    <name evidence="2" type="ORF">SAMN04487955_101292</name>
</gene>